<dbReference type="AlphaFoldDB" id="A0ABD0L0A9"/>
<dbReference type="EMBL" id="JACVVK020000101">
    <property type="protein sequence ID" value="KAK7492648.1"/>
    <property type="molecule type" value="Genomic_DNA"/>
</dbReference>
<reference evidence="1 2" key="1">
    <citation type="journal article" date="2023" name="Sci. Data">
        <title>Genome assembly of the Korean intertidal mud-creeper Batillaria attramentaria.</title>
        <authorList>
            <person name="Patra A.K."/>
            <person name="Ho P.T."/>
            <person name="Jun S."/>
            <person name="Lee S.J."/>
            <person name="Kim Y."/>
            <person name="Won Y.J."/>
        </authorList>
    </citation>
    <scope>NUCLEOTIDE SEQUENCE [LARGE SCALE GENOMIC DNA]</scope>
    <source>
        <strain evidence="1">Wonlab-2016</strain>
    </source>
</reference>
<proteinExistence type="predicted"/>
<gene>
    <name evidence="1" type="ORF">BaRGS_00016127</name>
</gene>
<accession>A0ABD0L0A9</accession>
<evidence type="ECO:0000313" key="2">
    <source>
        <dbReference type="Proteomes" id="UP001519460"/>
    </source>
</evidence>
<dbReference type="Proteomes" id="UP001519460">
    <property type="component" value="Unassembled WGS sequence"/>
</dbReference>
<evidence type="ECO:0000313" key="1">
    <source>
        <dbReference type="EMBL" id="KAK7492648.1"/>
    </source>
</evidence>
<name>A0ABD0L0A9_9CAEN</name>
<comment type="caution">
    <text evidence="1">The sequence shown here is derived from an EMBL/GenBank/DDBJ whole genome shotgun (WGS) entry which is preliminary data.</text>
</comment>
<keyword evidence="2" id="KW-1185">Reference proteome</keyword>
<sequence>MPWLGPVGVWEEAWRQVLRLAVNLCRKWKGFAPSSQKHGCGPTLPSGTFSFPDSCLPSPAATAMLDFSLFSQLPLLFHPQTLSRRCVHPSTLSHSPAPTAVLDFSLFSQLQHVFGSQSLCR</sequence>
<protein>
    <submittedName>
        <fullName evidence="1">Uncharacterized protein</fullName>
    </submittedName>
</protein>
<organism evidence="1 2">
    <name type="scientific">Batillaria attramentaria</name>
    <dbReference type="NCBI Taxonomy" id="370345"/>
    <lineage>
        <taxon>Eukaryota</taxon>
        <taxon>Metazoa</taxon>
        <taxon>Spiralia</taxon>
        <taxon>Lophotrochozoa</taxon>
        <taxon>Mollusca</taxon>
        <taxon>Gastropoda</taxon>
        <taxon>Caenogastropoda</taxon>
        <taxon>Sorbeoconcha</taxon>
        <taxon>Cerithioidea</taxon>
        <taxon>Batillariidae</taxon>
        <taxon>Batillaria</taxon>
    </lineage>
</organism>